<gene>
    <name evidence="6" type="ORF">ATZ33_16115</name>
    <name evidence="7" type="ORF">RV15_GL002499</name>
</gene>
<name>A0A0S3KEZ9_9ENTE</name>
<protein>
    <recommendedName>
        <fullName evidence="5">OmpR/PhoB-type domain-containing protein</fullName>
    </recommendedName>
</protein>
<dbReference type="InterPro" id="IPR036388">
    <property type="entry name" value="WH-like_DNA-bd_sf"/>
</dbReference>
<evidence type="ECO:0000313" key="8">
    <source>
        <dbReference type="Proteomes" id="UP000065511"/>
    </source>
</evidence>
<keyword evidence="3" id="KW-0804">Transcription</keyword>
<dbReference type="Proteomes" id="UP000183039">
    <property type="component" value="Unassembled WGS sequence"/>
</dbReference>
<dbReference type="Gene3D" id="1.10.10.10">
    <property type="entry name" value="Winged helix-like DNA-binding domain superfamily/Winged helix DNA-binding domain"/>
    <property type="match status" value="1"/>
</dbReference>
<dbReference type="KEGG" id="ess:ATZ33_16115"/>
<evidence type="ECO:0000313" key="9">
    <source>
        <dbReference type="Proteomes" id="UP000183039"/>
    </source>
</evidence>
<feature type="DNA-binding region" description="OmpR/PhoB-type" evidence="4">
    <location>
        <begin position="122"/>
        <end position="227"/>
    </location>
</feature>
<dbReference type="GO" id="GO:0000160">
    <property type="term" value="P:phosphorelay signal transduction system"/>
    <property type="evidence" value="ECO:0007669"/>
    <property type="project" value="InterPro"/>
</dbReference>
<dbReference type="GO" id="GO:0006355">
    <property type="term" value="P:regulation of DNA-templated transcription"/>
    <property type="evidence" value="ECO:0007669"/>
    <property type="project" value="InterPro"/>
</dbReference>
<evidence type="ECO:0000256" key="1">
    <source>
        <dbReference type="ARBA" id="ARBA00023015"/>
    </source>
</evidence>
<keyword evidence="2 4" id="KW-0238">DNA-binding</keyword>
<dbReference type="Pfam" id="PF00486">
    <property type="entry name" value="Trans_reg_C"/>
    <property type="match status" value="1"/>
</dbReference>
<dbReference type="AlphaFoldDB" id="A0A0S3KEZ9"/>
<dbReference type="EMBL" id="JXLC01000035">
    <property type="protein sequence ID" value="OJG85820.1"/>
    <property type="molecule type" value="Genomic_DNA"/>
</dbReference>
<evidence type="ECO:0000256" key="2">
    <source>
        <dbReference type="ARBA" id="ARBA00023125"/>
    </source>
</evidence>
<evidence type="ECO:0000313" key="7">
    <source>
        <dbReference type="EMBL" id="OJG85820.1"/>
    </source>
</evidence>
<sequence length="231" mass="27228">MRVEEEEVKTDYLEEYQEISLLSNKAELFERLNQFEGVIIVEEEKNKLGETCELIMAIKKQSACFIWLVSALEKDMEKLVYLQLGVDFVINKNSSKMEKELIVKNSMRRSYVLKAENETEQPNVALSEENEMKFDLIPENLSVRINGGTEVSLTKLEFQLLGLLFENPRVTFTYEALQKHLYGNISEDRQYRITNLMYHLRKKINKVDDPKNHYIKTVRSRGYMFTYKKSN</sequence>
<evidence type="ECO:0000313" key="6">
    <source>
        <dbReference type="EMBL" id="ALS02845.1"/>
    </source>
</evidence>
<dbReference type="EMBL" id="CP013614">
    <property type="protein sequence ID" value="ALS02845.1"/>
    <property type="molecule type" value="Genomic_DNA"/>
</dbReference>
<dbReference type="PROSITE" id="PS51755">
    <property type="entry name" value="OMPR_PHOB"/>
    <property type="match status" value="1"/>
</dbReference>
<reference evidence="6 8" key="2">
    <citation type="submission" date="2015-12" db="EMBL/GenBank/DDBJ databases">
        <authorList>
            <person name="Lauer A."/>
            <person name="Humrighouse B."/>
            <person name="Loparev V."/>
            <person name="Shewmaker P.L."/>
            <person name="Whitney A.M."/>
            <person name="McLaughlin R.W."/>
        </authorList>
    </citation>
    <scope>NUCLEOTIDE SEQUENCE [LARGE SCALE GENOMIC DNA]</scope>
    <source>
        <strain evidence="6 8">LMG 23085</strain>
    </source>
</reference>
<keyword evidence="8" id="KW-1185">Reference proteome</keyword>
<feature type="domain" description="OmpR/PhoB-type" evidence="5">
    <location>
        <begin position="122"/>
        <end position="227"/>
    </location>
</feature>
<evidence type="ECO:0000256" key="4">
    <source>
        <dbReference type="PROSITE-ProRule" id="PRU01091"/>
    </source>
</evidence>
<dbReference type="CDD" id="cd00383">
    <property type="entry name" value="trans_reg_C"/>
    <property type="match status" value="1"/>
</dbReference>
<dbReference type="Proteomes" id="UP000065511">
    <property type="component" value="Chromosome"/>
</dbReference>
<accession>A0A0S3KEZ9</accession>
<reference evidence="7 9" key="1">
    <citation type="submission" date="2014-12" db="EMBL/GenBank/DDBJ databases">
        <title>Draft genome sequences of 29 type strains of Enterococci.</title>
        <authorList>
            <person name="Zhong Z."/>
            <person name="Sun Z."/>
            <person name="Liu W."/>
            <person name="Zhang W."/>
            <person name="Zhang H."/>
        </authorList>
    </citation>
    <scope>NUCLEOTIDE SEQUENCE [LARGE SCALE GENOMIC DNA]</scope>
    <source>
        <strain evidence="7 9">DSM 22801</strain>
    </source>
</reference>
<evidence type="ECO:0000259" key="5">
    <source>
        <dbReference type="PROSITE" id="PS51755"/>
    </source>
</evidence>
<keyword evidence="1" id="KW-0805">Transcription regulation</keyword>
<organism evidence="7 9">
    <name type="scientific">Enterococcus silesiacus</name>
    <dbReference type="NCBI Taxonomy" id="332949"/>
    <lineage>
        <taxon>Bacteria</taxon>
        <taxon>Bacillati</taxon>
        <taxon>Bacillota</taxon>
        <taxon>Bacilli</taxon>
        <taxon>Lactobacillales</taxon>
        <taxon>Enterococcaceae</taxon>
        <taxon>Enterococcus</taxon>
    </lineage>
</organism>
<proteinExistence type="predicted"/>
<dbReference type="SUPFAM" id="SSF46894">
    <property type="entry name" value="C-terminal effector domain of the bipartite response regulators"/>
    <property type="match status" value="1"/>
</dbReference>
<dbReference type="GO" id="GO:0003677">
    <property type="term" value="F:DNA binding"/>
    <property type="evidence" value="ECO:0007669"/>
    <property type="project" value="UniProtKB-UniRule"/>
</dbReference>
<dbReference type="InterPro" id="IPR001867">
    <property type="entry name" value="OmpR/PhoB-type_DNA-bd"/>
</dbReference>
<dbReference type="SMART" id="SM00862">
    <property type="entry name" value="Trans_reg_C"/>
    <property type="match status" value="1"/>
</dbReference>
<dbReference type="InterPro" id="IPR016032">
    <property type="entry name" value="Sig_transdc_resp-reg_C-effctor"/>
</dbReference>
<evidence type="ECO:0000256" key="3">
    <source>
        <dbReference type="ARBA" id="ARBA00023163"/>
    </source>
</evidence>